<feature type="domain" description="Dockerin" evidence="3">
    <location>
        <begin position="65"/>
        <end position="135"/>
    </location>
</feature>
<dbReference type="PROSITE" id="PS51766">
    <property type="entry name" value="DOCKERIN"/>
    <property type="match status" value="1"/>
</dbReference>
<dbReference type="Pfam" id="PF00404">
    <property type="entry name" value="Dockerin_1"/>
    <property type="match status" value="1"/>
</dbReference>
<protein>
    <submittedName>
        <fullName evidence="4">Dockerin</fullName>
    </submittedName>
</protein>
<dbReference type="InterPro" id="IPR036439">
    <property type="entry name" value="Dockerin_dom_sf"/>
</dbReference>
<dbReference type="Pfam" id="PF21908">
    <property type="entry name" value="Cel124_C"/>
    <property type="match status" value="1"/>
</dbReference>
<keyword evidence="2" id="KW-0472">Membrane</keyword>
<dbReference type="Proteomes" id="UP000289166">
    <property type="component" value="Unassembled WGS sequence"/>
</dbReference>
<dbReference type="PROSITE" id="PS00448">
    <property type="entry name" value="CLOS_CELLULOSOME_RPT"/>
    <property type="match status" value="2"/>
</dbReference>
<proteinExistence type="predicted"/>
<dbReference type="GO" id="GO:0000272">
    <property type="term" value="P:polysaccharide catabolic process"/>
    <property type="evidence" value="ECO:0007669"/>
    <property type="project" value="InterPro"/>
</dbReference>
<keyword evidence="2" id="KW-0812">Transmembrane</keyword>
<dbReference type="InterPro" id="IPR016134">
    <property type="entry name" value="Dockerin_dom"/>
</dbReference>
<dbReference type="EMBL" id="RLII01000002">
    <property type="protein sequence ID" value="RXE60292.1"/>
    <property type="molecule type" value="Genomic_DNA"/>
</dbReference>
<evidence type="ECO:0000313" key="5">
    <source>
        <dbReference type="Proteomes" id="UP000289166"/>
    </source>
</evidence>
<organism evidence="4 5">
    <name type="scientific">Acetivibrio mesophilus</name>
    <dbReference type="NCBI Taxonomy" id="2487273"/>
    <lineage>
        <taxon>Bacteria</taxon>
        <taxon>Bacillati</taxon>
        <taxon>Bacillota</taxon>
        <taxon>Clostridia</taxon>
        <taxon>Eubacteriales</taxon>
        <taxon>Oscillospiraceae</taxon>
        <taxon>Acetivibrio</taxon>
    </lineage>
</organism>
<accession>A0A4Q0IB34</accession>
<dbReference type="InterPro" id="IPR054107">
    <property type="entry name" value="Cel124_cat"/>
</dbReference>
<keyword evidence="5" id="KW-1185">Reference proteome</keyword>
<reference evidence="5" key="1">
    <citation type="submission" date="2018-11" db="EMBL/GenBank/DDBJ databases">
        <title>Genome sequencing of a novel mesophilic and cellulolytic organism within the genus Hungateiclostridium.</title>
        <authorList>
            <person name="Rettenmaier R."/>
            <person name="Liebl W."/>
            <person name="Zverlov V."/>
        </authorList>
    </citation>
    <scope>NUCLEOTIDE SEQUENCE [LARGE SCALE GENOMIC DNA]</scope>
    <source>
        <strain evidence="5">N2K1</strain>
    </source>
</reference>
<evidence type="ECO:0000259" key="3">
    <source>
        <dbReference type="PROSITE" id="PS51766"/>
    </source>
</evidence>
<feature type="compositionally biased region" description="Low complexity" evidence="1">
    <location>
        <begin position="144"/>
        <end position="161"/>
    </location>
</feature>
<keyword evidence="2" id="KW-1133">Transmembrane helix</keyword>
<dbReference type="InterPro" id="IPR002105">
    <property type="entry name" value="Dockerin_1_rpt"/>
</dbReference>
<feature type="region of interest" description="Disordered" evidence="1">
    <location>
        <begin position="138"/>
        <end position="179"/>
    </location>
</feature>
<evidence type="ECO:0000313" key="4">
    <source>
        <dbReference type="EMBL" id="RXE60292.1"/>
    </source>
</evidence>
<dbReference type="Gene3D" id="1.10.530.60">
    <property type="match status" value="1"/>
</dbReference>
<gene>
    <name evidence="4" type="ORF">EFD62_03470</name>
</gene>
<evidence type="ECO:0000256" key="1">
    <source>
        <dbReference type="SAM" id="MobiDB-lite"/>
    </source>
</evidence>
<feature type="transmembrane region" description="Helical" evidence="2">
    <location>
        <begin position="33"/>
        <end position="58"/>
    </location>
</feature>
<dbReference type="GO" id="GO:0004553">
    <property type="term" value="F:hydrolase activity, hydrolyzing O-glycosyl compounds"/>
    <property type="evidence" value="ECO:0007669"/>
    <property type="project" value="InterPro"/>
</dbReference>
<name>A0A4Q0IB34_9FIRM</name>
<sequence length="390" mass="44136">MQIYTILVCFKARFHTMDLFFISIRGNSMKRKILATFIVMSIVFSQFLCLGELSLGGYSNVYAWSQPAVGDVNADGVINSTDYTLMKRYVLHIINDFPADDDMWVGDVNGDNAINSTDYNYVKRYLLRIIDEFPKKSYNPTPTPTHTFRPTPTPTQASSTPTPTPTMMPTPTKSNTGNSQDGYFPAGTSKSELISKASTLKVSEIKAIIKQQVDEHWDVIRNVCGFKSKESAYAFFFGMATRESTFRAATETGSKASHAFGPLQTAETAYANADPNYMPELNVPEMFQYDFTDYNFYDVGISTHMGIRHFLHFARLAQEKYSGKDIARHALMGFNTGWIDGSDEAWIVRYADETAALGAWYLKNNHMSDDEFTWDTDPRVDRSNPWGIYY</sequence>
<dbReference type="CDD" id="cd14256">
    <property type="entry name" value="Dockerin_I"/>
    <property type="match status" value="1"/>
</dbReference>
<dbReference type="AlphaFoldDB" id="A0A4Q0IB34"/>
<dbReference type="OrthoDB" id="1816556at2"/>
<evidence type="ECO:0000256" key="2">
    <source>
        <dbReference type="SAM" id="Phobius"/>
    </source>
</evidence>
<comment type="caution">
    <text evidence="4">The sequence shown here is derived from an EMBL/GenBank/DDBJ whole genome shotgun (WGS) entry which is preliminary data.</text>
</comment>
<dbReference type="SUPFAM" id="SSF63446">
    <property type="entry name" value="Type I dockerin domain"/>
    <property type="match status" value="1"/>
</dbReference>
<dbReference type="Gene3D" id="1.10.1330.10">
    <property type="entry name" value="Dockerin domain"/>
    <property type="match status" value="1"/>
</dbReference>